<reference evidence="2 3" key="1">
    <citation type="submission" date="2020-10" db="EMBL/GenBank/DDBJ databases">
        <title>Thermofilum lucidum 3507LT sp. nov. a novel member of Thermofilaceae family isolated from Chile hot spring, and proposal of description order Thermofilales.</title>
        <authorList>
            <person name="Zayulina K.S."/>
            <person name="Elcheninov A.G."/>
            <person name="Toshchakov S.V."/>
            <person name="Kublanov I.V."/>
        </authorList>
    </citation>
    <scope>NUCLEOTIDE SEQUENCE [LARGE SCALE GENOMIC DNA]</scope>
    <source>
        <strain evidence="2 3">3507LT</strain>
    </source>
</reference>
<proteinExistence type="predicted"/>
<keyword evidence="1" id="KW-0812">Transmembrane</keyword>
<organism evidence="2 3">
    <name type="scientific">Infirmifilum lucidum</name>
    <dbReference type="NCBI Taxonomy" id="2776706"/>
    <lineage>
        <taxon>Archaea</taxon>
        <taxon>Thermoproteota</taxon>
        <taxon>Thermoprotei</taxon>
        <taxon>Thermofilales</taxon>
        <taxon>Thermofilaceae</taxon>
        <taxon>Infirmifilum</taxon>
    </lineage>
</organism>
<evidence type="ECO:0000313" key="2">
    <source>
        <dbReference type="EMBL" id="QOJ78430.1"/>
    </source>
</evidence>
<dbReference type="GeneID" id="59149561"/>
<dbReference type="KEGG" id="thel:IG193_06655"/>
<name>A0A7L9FF79_9CREN</name>
<dbReference type="AlphaFoldDB" id="A0A7L9FF79"/>
<protein>
    <submittedName>
        <fullName evidence="2">Uncharacterized protein</fullName>
    </submittedName>
</protein>
<keyword evidence="3" id="KW-1185">Reference proteome</keyword>
<dbReference type="Proteomes" id="UP000594121">
    <property type="component" value="Chromosome"/>
</dbReference>
<evidence type="ECO:0000256" key="1">
    <source>
        <dbReference type="SAM" id="Phobius"/>
    </source>
</evidence>
<accession>A0A7L9FF79</accession>
<evidence type="ECO:0000313" key="3">
    <source>
        <dbReference type="Proteomes" id="UP000594121"/>
    </source>
</evidence>
<feature type="transmembrane region" description="Helical" evidence="1">
    <location>
        <begin position="321"/>
        <end position="342"/>
    </location>
</feature>
<dbReference type="InParanoid" id="A0A7L9FF79"/>
<gene>
    <name evidence="2" type="ORF">IG193_06655</name>
</gene>
<sequence>MRRLLLLLVLAMALSAGVALRAQPAYWVALNFRVTFNADGTAVVDAKLHPFTVDGRSLLENKEVEASIRNQTMQTLSYILLMFSDNPRLLRFSVLTQMEKRYGEYVLCDVAGTGRMTQFQGAYVFSVKVYLNTSNYIRVLNDSVFEVKLRDSFTSTDPRSWIDVLEVRFNGTEPLGVSWEPLFAHGPAVRERDRLLWMNFNEQEAPDVYTFILRVPGLRYVGEPPEVTAVISGATLEDSVLRVKVSNTGSSSGYVYVYVRGGTEQARKIYLFSREEKEVVFPYVASREVTVELYSGSKLLDAKNVTAAETAQLPAFKRLNLYGAVVVVIAVFVASLFAFIILRKKELEKKNT</sequence>
<dbReference type="EMBL" id="CP062310">
    <property type="protein sequence ID" value="QOJ78430.1"/>
    <property type="molecule type" value="Genomic_DNA"/>
</dbReference>
<keyword evidence="1" id="KW-0472">Membrane</keyword>
<dbReference type="RefSeq" id="WP_192818402.1">
    <property type="nucleotide sequence ID" value="NZ_CP062310.1"/>
</dbReference>
<keyword evidence="1" id="KW-1133">Transmembrane helix</keyword>